<dbReference type="InterPro" id="IPR029044">
    <property type="entry name" value="Nucleotide-diphossugar_trans"/>
</dbReference>
<keyword evidence="5" id="KW-1133">Transmembrane helix</keyword>
<dbReference type="GO" id="GO:0006487">
    <property type="term" value="P:protein N-linked glycosylation"/>
    <property type="evidence" value="ECO:0007669"/>
    <property type="project" value="TreeGrafter"/>
</dbReference>
<dbReference type="Gene3D" id="3.90.550.10">
    <property type="entry name" value="Spore Coat Polysaccharide Biosynthesis Protein SpsA, Chain A"/>
    <property type="match status" value="1"/>
</dbReference>
<dbReference type="Pfam" id="PF01793">
    <property type="entry name" value="Glyco_transf_15"/>
    <property type="match status" value="1"/>
</dbReference>
<evidence type="ECO:0000313" key="7">
    <source>
        <dbReference type="Proteomes" id="UP000322873"/>
    </source>
</evidence>
<evidence type="ECO:0000256" key="1">
    <source>
        <dbReference type="ARBA" id="ARBA00007677"/>
    </source>
</evidence>
<dbReference type="GO" id="GO:0000026">
    <property type="term" value="F:alpha-1,2-mannosyltransferase activity"/>
    <property type="evidence" value="ECO:0007669"/>
    <property type="project" value="TreeGrafter"/>
</dbReference>
<evidence type="ECO:0000256" key="2">
    <source>
        <dbReference type="ARBA" id="ARBA00022676"/>
    </source>
</evidence>
<dbReference type="PANTHER" id="PTHR31121:SF7">
    <property type="entry name" value="MANNOSYLTRANSFERASE KTR4-RELATED"/>
    <property type="match status" value="1"/>
</dbReference>
<evidence type="ECO:0000313" key="6">
    <source>
        <dbReference type="EMBL" id="KAA8570367.1"/>
    </source>
</evidence>
<evidence type="ECO:0000256" key="5">
    <source>
        <dbReference type="SAM" id="Phobius"/>
    </source>
</evidence>
<dbReference type="FunFam" id="3.90.550.10:FF:000051">
    <property type="entry name" value="Alpha-1,2-mannosyltransferase (Ktr4)"/>
    <property type="match status" value="1"/>
</dbReference>
<keyword evidence="5" id="KW-0472">Membrane</keyword>
<comment type="similarity">
    <text evidence="1">Belongs to the glycosyltransferase 15 family.</text>
</comment>
<dbReference type="AlphaFoldDB" id="A0A5M9JNT5"/>
<dbReference type="GO" id="GO:0005794">
    <property type="term" value="C:Golgi apparatus"/>
    <property type="evidence" value="ECO:0007669"/>
    <property type="project" value="TreeGrafter"/>
</dbReference>
<dbReference type="Proteomes" id="UP000322873">
    <property type="component" value="Unassembled WGS sequence"/>
</dbReference>
<name>A0A5M9JNT5_MONFR</name>
<dbReference type="GO" id="GO:0006493">
    <property type="term" value="P:protein O-linked glycosylation"/>
    <property type="evidence" value="ECO:0007669"/>
    <property type="project" value="TreeGrafter"/>
</dbReference>
<keyword evidence="7" id="KW-1185">Reference proteome</keyword>
<feature type="compositionally biased region" description="Low complexity" evidence="4">
    <location>
        <begin position="25"/>
        <end position="44"/>
    </location>
</feature>
<dbReference type="EMBL" id="VICG01000007">
    <property type="protein sequence ID" value="KAA8570367.1"/>
    <property type="molecule type" value="Genomic_DNA"/>
</dbReference>
<dbReference type="PANTHER" id="PTHR31121">
    <property type="entry name" value="ALPHA-1,2 MANNOSYLTRANSFERASE KTR1"/>
    <property type="match status" value="1"/>
</dbReference>
<dbReference type="SUPFAM" id="SSF53448">
    <property type="entry name" value="Nucleotide-diphospho-sugar transferases"/>
    <property type="match status" value="1"/>
</dbReference>
<dbReference type="GO" id="GO:0016020">
    <property type="term" value="C:membrane"/>
    <property type="evidence" value="ECO:0007669"/>
    <property type="project" value="InterPro"/>
</dbReference>
<comment type="caution">
    <text evidence="6">The sequence shown here is derived from an EMBL/GenBank/DDBJ whole genome shotgun (WGS) entry which is preliminary data.</text>
</comment>
<protein>
    <recommendedName>
        <fullName evidence="8">Glycosyltransferase family 15 protein</fullName>
    </recommendedName>
</protein>
<keyword evidence="5" id="KW-0812">Transmembrane</keyword>
<feature type="compositionally biased region" description="Polar residues" evidence="4">
    <location>
        <begin position="12"/>
        <end position="24"/>
    </location>
</feature>
<dbReference type="VEuPathDB" id="FungiDB:MFRU_005g04310"/>
<sequence>MYTPRRTFGPLSRSSIPQTPERTASSSSAWSFRSISGSSSRSMDSTAFWRTPRKMGMSGNVGEGVWGDLSGWRNFGDWRILNGWNRWKVRARIVMVMKRRERNFSTRARRLLRPFAFIIGFCLLSAFLLYFHTSYIYTYTPSYLPSPLPDIHSLGSYIPIQPTLPEDHSVKKKTDPIKWLTENSNNRYSITTPPNQWQKLLTNWKNPRPKAALISLVRNSELEGMIQSMTQLEARWNHKYQYPWIFFNDEAFTAEFMARTRNLTRAPCYYEVVPSEFWEIPAWIDEGRFMNSLDYLGTIGVGKGWMVSYHHMCRWNSGFFYRMERLRGLDWYWRVEPDVHFFCNINYDVFRFMRDNHLKYGFNMNILDDARSFPSLWAKTRAFAKANPHLLHPEADLSWLLDRGEYNNCQFFSNFEIGSLRFWRGDDEEDGRDLGGAHQKYFDWLDRSGGFYYERWGDAPVHTLSVAMFLPKRQVWFFGDVGYQHGINSVCPRGKEGVCACDGSRVDEGFYKLVPLESPQRKPGDTCIRQWLGGEWLRKREGWRREVEVGFGGDGFGGYVLEGGEDGSGERGGV</sequence>
<dbReference type="GO" id="GO:0000032">
    <property type="term" value="P:cell wall mannoprotein biosynthetic process"/>
    <property type="evidence" value="ECO:0007669"/>
    <property type="project" value="TreeGrafter"/>
</dbReference>
<gene>
    <name evidence="6" type="ORF">EYC84_002661</name>
</gene>
<proteinExistence type="inferred from homology"/>
<evidence type="ECO:0008006" key="8">
    <source>
        <dbReference type="Google" id="ProtNLM"/>
    </source>
</evidence>
<organism evidence="6 7">
    <name type="scientific">Monilinia fructicola</name>
    <name type="common">Brown rot fungus</name>
    <name type="synonym">Ciboria fructicola</name>
    <dbReference type="NCBI Taxonomy" id="38448"/>
    <lineage>
        <taxon>Eukaryota</taxon>
        <taxon>Fungi</taxon>
        <taxon>Dikarya</taxon>
        <taxon>Ascomycota</taxon>
        <taxon>Pezizomycotina</taxon>
        <taxon>Leotiomycetes</taxon>
        <taxon>Helotiales</taxon>
        <taxon>Sclerotiniaceae</taxon>
        <taxon>Monilinia</taxon>
    </lineage>
</organism>
<dbReference type="OrthoDB" id="202470at2759"/>
<accession>A0A5M9JNT5</accession>
<keyword evidence="3" id="KW-0808">Transferase</keyword>
<dbReference type="InterPro" id="IPR002685">
    <property type="entry name" value="Glyco_trans_15"/>
</dbReference>
<reference evidence="6 7" key="1">
    <citation type="submission" date="2019-06" db="EMBL/GenBank/DDBJ databases">
        <title>Genome Sequence of the Brown Rot Fungal Pathogen Monilinia fructicola.</title>
        <authorList>
            <person name="De Miccolis Angelini R.M."/>
            <person name="Landi L."/>
            <person name="Abate D."/>
            <person name="Pollastro S."/>
            <person name="Romanazzi G."/>
            <person name="Faretra F."/>
        </authorList>
    </citation>
    <scope>NUCLEOTIDE SEQUENCE [LARGE SCALE GENOMIC DNA]</scope>
    <source>
        <strain evidence="6 7">Mfrc123</strain>
    </source>
</reference>
<feature type="transmembrane region" description="Helical" evidence="5">
    <location>
        <begin position="111"/>
        <end position="131"/>
    </location>
</feature>
<evidence type="ECO:0000256" key="4">
    <source>
        <dbReference type="SAM" id="MobiDB-lite"/>
    </source>
</evidence>
<evidence type="ECO:0000256" key="3">
    <source>
        <dbReference type="ARBA" id="ARBA00022679"/>
    </source>
</evidence>
<keyword evidence="2" id="KW-0328">Glycosyltransferase</keyword>
<feature type="region of interest" description="Disordered" evidence="4">
    <location>
        <begin position="1"/>
        <end position="44"/>
    </location>
</feature>